<keyword evidence="3" id="KW-1185">Reference proteome</keyword>
<accession>A0A6A6ITA7</accession>
<evidence type="ECO:0000313" key="3">
    <source>
        <dbReference type="Proteomes" id="UP000800094"/>
    </source>
</evidence>
<feature type="compositionally biased region" description="Basic and acidic residues" evidence="1">
    <location>
        <begin position="33"/>
        <end position="59"/>
    </location>
</feature>
<reference evidence="2" key="1">
    <citation type="journal article" date="2020" name="Stud. Mycol.">
        <title>101 Dothideomycetes genomes: a test case for predicting lifestyles and emergence of pathogens.</title>
        <authorList>
            <person name="Haridas S."/>
            <person name="Albert R."/>
            <person name="Binder M."/>
            <person name="Bloem J."/>
            <person name="Labutti K."/>
            <person name="Salamov A."/>
            <person name="Andreopoulos B."/>
            <person name="Baker S."/>
            <person name="Barry K."/>
            <person name="Bills G."/>
            <person name="Bluhm B."/>
            <person name="Cannon C."/>
            <person name="Castanera R."/>
            <person name="Culley D."/>
            <person name="Daum C."/>
            <person name="Ezra D."/>
            <person name="Gonzalez J."/>
            <person name="Henrissat B."/>
            <person name="Kuo A."/>
            <person name="Liang C."/>
            <person name="Lipzen A."/>
            <person name="Lutzoni F."/>
            <person name="Magnuson J."/>
            <person name="Mondo S."/>
            <person name="Nolan M."/>
            <person name="Ohm R."/>
            <person name="Pangilinan J."/>
            <person name="Park H.-J."/>
            <person name="Ramirez L."/>
            <person name="Alfaro M."/>
            <person name="Sun H."/>
            <person name="Tritt A."/>
            <person name="Yoshinaga Y."/>
            <person name="Zwiers L.-H."/>
            <person name="Turgeon B."/>
            <person name="Goodwin S."/>
            <person name="Spatafora J."/>
            <person name="Crous P."/>
            <person name="Grigoriev I."/>
        </authorList>
    </citation>
    <scope>NUCLEOTIDE SEQUENCE</scope>
    <source>
        <strain evidence="2">CBS 122368</strain>
    </source>
</reference>
<dbReference type="OrthoDB" id="4188898at2759"/>
<dbReference type="EMBL" id="ML987191">
    <property type="protein sequence ID" value="KAF2253358.1"/>
    <property type="molecule type" value="Genomic_DNA"/>
</dbReference>
<evidence type="ECO:0000256" key="1">
    <source>
        <dbReference type="SAM" id="MobiDB-lite"/>
    </source>
</evidence>
<feature type="region of interest" description="Disordered" evidence="1">
    <location>
        <begin position="1"/>
        <end position="72"/>
    </location>
</feature>
<gene>
    <name evidence="2" type="ORF">BU26DRAFT_560666</name>
</gene>
<dbReference type="RefSeq" id="XP_033688362.1">
    <property type="nucleotide sequence ID" value="XM_033832819.1"/>
</dbReference>
<sequence>MSDPGQARRDVNDAIISSGSGTVGMVVDAGRASQEKREELRRERDRREAEEKASREAQEKAANGGDGGGGSS</sequence>
<protein>
    <submittedName>
        <fullName evidence="2">Uncharacterized protein</fullName>
    </submittedName>
</protein>
<dbReference type="GeneID" id="54586149"/>
<feature type="compositionally biased region" description="Basic and acidic residues" evidence="1">
    <location>
        <begin position="1"/>
        <end position="12"/>
    </location>
</feature>
<name>A0A6A6ITA7_9PLEO</name>
<dbReference type="Proteomes" id="UP000800094">
    <property type="component" value="Unassembled WGS sequence"/>
</dbReference>
<dbReference type="AlphaFoldDB" id="A0A6A6ITA7"/>
<proteinExistence type="predicted"/>
<organism evidence="2 3">
    <name type="scientific">Trematosphaeria pertusa</name>
    <dbReference type="NCBI Taxonomy" id="390896"/>
    <lineage>
        <taxon>Eukaryota</taxon>
        <taxon>Fungi</taxon>
        <taxon>Dikarya</taxon>
        <taxon>Ascomycota</taxon>
        <taxon>Pezizomycotina</taxon>
        <taxon>Dothideomycetes</taxon>
        <taxon>Pleosporomycetidae</taxon>
        <taxon>Pleosporales</taxon>
        <taxon>Massarineae</taxon>
        <taxon>Trematosphaeriaceae</taxon>
        <taxon>Trematosphaeria</taxon>
    </lineage>
</organism>
<evidence type="ECO:0000313" key="2">
    <source>
        <dbReference type="EMBL" id="KAF2253358.1"/>
    </source>
</evidence>